<evidence type="ECO:0000256" key="3">
    <source>
        <dbReference type="ARBA" id="ARBA00023222"/>
    </source>
</evidence>
<dbReference type="PANTHER" id="PTHR21022:SF19">
    <property type="entry name" value="PREPHENATE DEHYDRATASE-RELATED"/>
    <property type="match status" value="1"/>
</dbReference>
<reference evidence="8" key="1">
    <citation type="submission" date="2014-03" db="EMBL/GenBank/DDBJ databases">
        <authorList>
            <person name="Casaregola S."/>
        </authorList>
    </citation>
    <scope>NUCLEOTIDE SEQUENCE [LARGE SCALE GENOMIC DNA]</scope>
    <source>
        <strain evidence="8">CLIB 918</strain>
    </source>
</reference>
<dbReference type="SUPFAM" id="SSF53850">
    <property type="entry name" value="Periplasmic binding protein-like II"/>
    <property type="match status" value="1"/>
</dbReference>
<dbReference type="Pfam" id="PF00800">
    <property type="entry name" value="PDT"/>
    <property type="match status" value="1"/>
</dbReference>
<dbReference type="PROSITE" id="PS51671">
    <property type="entry name" value="ACT"/>
    <property type="match status" value="1"/>
</dbReference>
<feature type="domain" description="Prephenate dehydratase" evidence="6">
    <location>
        <begin position="1"/>
        <end position="162"/>
    </location>
</feature>
<evidence type="ECO:0000256" key="5">
    <source>
        <dbReference type="ARBA" id="ARBA00029440"/>
    </source>
</evidence>
<accession>A0A0J9XBG0</accession>
<dbReference type="InterPro" id="IPR002912">
    <property type="entry name" value="ACT_dom"/>
</dbReference>
<evidence type="ECO:0000256" key="2">
    <source>
        <dbReference type="ARBA" id="ARBA00023141"/>
    </source>
</evidence>
<name>A0A0J9XBG0_GEOCN</name>
<evidence type="ECO:0000259" key="7">
    <source>
        <dbReference type="PROSITE" id="PS51671"/>
    </source>
</evidence>
<keyword evidence="1" id="KW-0028">Amino-acid biosynthesis</keyword>
<dbReference type="GO" id="GO:0005737">
    <property type="term" value="C:cytoplasm"/>
    <property type="evidence" value="ECO:0007669"/>
    <property type="project" value="TreeGrafter"/>
</dbReference>
<dbReference type="EMBL" id="CCBN010000008">
    <property type="protein sequence ID" value="CDO54540.1"/>
    <property type="molecule type" value="Genomic_DNA"/>
</dbReference>
<dbReference type="SUPFAM" id="SSF55021">
    <property type="entry name" value="ACT-like"/>
    <property type="match status" value="1"/>
</dbReference>
<dbReference type="InterPro" id="IPR001086">
    <property type="entry name" value="Preph_deHydtase"/>
</dbReference>
<evidence type="ECO:0000256" key="4">
    <source>
        <dbReference type="ARBA" id="ARBA00023239"/>
    </source>
</evidence>
<keyword evidence="9" id="KW-1185">Reference proteome</keyword>
<dbReference type="OrthoDB" id="983542at2759"/>
<dbReference type="PANTHER" id="PTHR21022">
    <property type="entry name" value="PREPHENATE DEHYDRATASE P PROTEIN"/>
    <property type="match status" value="1"/>
</dbReference>
<evidence type="ECO:0000313" key="8">
    <source>
        <dbReference type="EMBL" id="CDO54540.1"/>
    </source>
</evidence>
<dbReference type="CDD" id="cd04905">
    <property type="entry name" value="ACT_CM-PDT"/>
    <property type="match status" value="1"/>
</dbReference>
<protein>
    <submittedName>
        <fullName evidence="8">Similar to Saccharomyces cerevisiae YNL316C PHA2 Prephenate dehydratase catalyzes the conversion of prephanate to phenylpyruvate</fullName>
    </submittedName>
</protein>
<keyword evidence="2" id="KW-0057">Aromatic amino acid biosynthesis</keyword>
<dbReference type="GO" id="GO:0009094">
    <property type="term" value="P:L-phenylalanine biosynthetic process"/>
    <property type="evidence" value="ECO:0007669"/>
    <property type="project" value="UniProtKB-KW"/>
</dbReference>
<sequence length="273" mass="29270">MNPGAFDALLKGECDYSVVPFENSTNGSVVFTFDILRDIIHAPGTKSNGNIAPPLQVVEEVFVPINHCLLTTATDLSQVKRLYTHPQAWGQVDHYLAAHFSPADVERLDTDSTSAAVGIAKTDPEGAAIASSAASVVHDVPIFQANISNKKDNTTRFLVFARADPQHAGSAVYPDPALHVAADVKREKKGSLASFIVQNDKPGALCATLQEFAQSNISLTSINSRPSGKGAWSYVFYIEFEGDALHDNAVSSAVARAAKNCLEFCILGSFYRA</sequence>
<feature type="domain" description="ACT" evidence="7">
    <location>
        <begin position="193"/>
        <end position="272"/>
    </location>
</feature>
<comment type="pathway">
    <text evidence="5">Amino-acid biosynthesis.</text>
</comment>
<dbReference type="GO" id="GO:0004664">
    <property type="term" value="F:prephenate dehydratase activity"/>
    <property type="evidence" value="ECO:0007669"/>
    <property type="project" value="InterPro"/>
</dbReference>
<evidence type="ECO:0000259" key="6">
    <source>
        <dbReference type="PROSITE" id="PS51171"/>
    </source>
</evidence>
<gene>
    <name evidence="8" type="ORF">BN980_GECA08s00758g</name>
</gene>
<comment type="caution">
    <text evidence="8">The sequence shown here is derived from an EMBL/GenBank/DDBJ whole genome shotgun (WGS) entry which is preliminary data.</text>
</comment>
<dbReference type="Gene3D" id="3.30.70.260">
    <property type="match status" value="1"/>
</dbReference>
<evidence type="ECO:0000313" key="9">
    <source>
        <dbReference type="Proteomes" id="UP000242525"/>
    </source>
</evidence>
<dbReference type="STRING" id="1173061.A0A0J9XBG0"/>
<dbReference type="Pfam" id="PF01842">
    <property type="entry name" value="ACT"/>
    <property type="match status" value="1"/>
</dbReference>
<dbReference type="Proteomes" id="UP000242525">
    <property type="component" value="Unassembled WGS sequence"/>
</dbReference>
<organism evidence="8 9">
    <name type="scientific">Geotrichum candidum</name>
    <name type="common">Oospora lactis</name>
    <name type="synonym">Dipodascus geotrichum</name>
    <dbReference type="NCBI Taxonomy" id="1173061"/>
    <lineage>
        <taxon>Eukaryota</taxon>
        <taxon>Fungi</taxon>
        <taxon>Dikarya</taxon>
        <taxon>Ascomycota</taxon>
        <taxon>Saccharomycotina</taxon>
        <taxon>Dipodascomycetes</taxon>
        <taxon>Dipodascales</taxon>
        <taxon>Dipodascaceae</taxon>
        <taxon>Geotrichum</taxon>
    </lineage>
</organism>
<proteinExistence type="predicted"/>
<keyword evidence="4" id="KW-0456">Lyase</keyword>
<dbReference type="PROSITE" id="PS51171">
    <property type="entry name" value="PREPHENATE_DEHYDR_3"/>
    <property type="match status" value="1"/>
</dbReference>
<dbReference type="Gene3D" id="3.40.190.10">
    <property type="entry name" value="Periplasmic binding protein-like II"/>
    <property type="match status" value="2"/>
</dbReference>
<dbReference type="AlphaFoldDB" id="A0A0J9XBG0"/>
<keyword evidence="3" id="KW-0584">Phenylalanine biosynthesis</keyword>
<evidence type="ECO:0000256" key="1">
    <source>
        <dbReference type="ARBA" id="ARBA00022605"/>
    </source>
</evidence>
<dbReference type="InterPro" id="IPR045865">
    <property type="entry name" value="ACT-like_dom_sf"/>
</dbReference>